<name>A0A6G4TU17_9ACTN</name>
<gene>
    <name evidence="2" type="ORF">G5C51_06100</name>
</gene>
<evidence type="ECO:0000313" key="3">
    <source>
        <dbReference type="Proteomes" id="UP000481583"/>
    </source>
</evidence>
<dbReference type="Proteomes" id="UP000481583">
    <property type="component" value="Unassembled WGS sequence"/>
</dbReference>
<feature type="region of interest" description="Disordered" evidence="1">
    <location>
        <begin position="207"/>
        <end position="230"/>
    </location>
</feature>
<dbReference type="EMBL" id="JAAKZV010000015">
    <property type="protein sequence ID" value="NGN63475.1"/>
    <property type="molecule type" value="Genomic_DNA"/>
</dbReference>
<dbReference type="RefSeq" id="WP_165232928.1">
    <property type="nucleotide sequence ID" value="NZ_JAAKZV010000015.1"/>
</dbReference>
<comment type="caution">
    <text evidence="2">The sequence shown here is derived from an EMBL/GenBank/DDBJ whole genome shotgun (WGS) entry which is preliminary data.</text>
</comment>
<keyword evidence="3" id="KW-1185">Reference proteome</keyword>
<proteinExistence type="predicted"/>
<evidence type="ECO:0000256" key="1">
    <source>
        <dbReference type="SAM" id="MobiDB-lite"/>
    </source>
</evidence>
<protein>
    <submittedName>
        <fullName evidence="2">Uncharacterized protein</fullName>
    </submittedName>
</protein>
<evidence type="ECO:0000313" key="2">
    <source>
        <dbReference type="EMBL" id="NGN63475.1"/>
    </source>
</evidence>
<organism evidence="2 3">
    <name type="scientific">Streptomyces coryli</name>
    <dbReference type="NCBI Taxonomy" id="1128680"/>
    <lineage>
        <taxon>Bacteria</taxon>
        <taxon>Bacillati</taxon>
        <taxon>Actinomycetota</taxon>
        <taxon>Actinomycetes</taxon>
        <taxon>Kitasatosporales</taxon>
        <taxon>Streptomycetaceae</taxon>
        <taxon>Streptomyces</taxon>
    </lineage>
</organism>
<reference evidence="2 3" key="1">
    <citation type="submission" date="2020-02" db="EMBL/GenBank/DDBJ databases">
        <title>Whole-genome analyses of novel actinobacteria.</title>
        <authorList>
            <person name="Sahin N."/>
        </authorList>
    </citation>
    <scope>NUCLEOTIDE SEQUENCE [LARGE SCALE GENOMIC DNA]</scope>
    <source>
        <strain evidence="2 3">A7024</strain>
    </source>
</reference>
<accession>A0A6G4TU17</accession>
<sequence>MERRFGGTGKDRGAGVGVATYAVVCRERVEAVTAAVADGPVGGYVLEGPGGVSVLFDAPAARGGGPVAERALLHPAMALARRLGDPVALLLSADLRARLCAVPARGGPPLALSWAAEPPLTPDPEARHARLAEWESRAGRIATLLSRPDAAAELATIRNESGPGLEQPTGDALLTRACDALILPGNAIGCSPLLHDPSELDTAIRVNATGPTPRNPGLLNRLRSRDRQAG</sequence>
<dbReference type="AlphaFoldDB" id="A0A6G4TU17"/>